<dbReference type="Proteomes" id="UP000000792">
    <property type="component" value="Chromosome"/>
</dbReference>
<dbReference type="RefSeq" id="WP_012215858.1">
    <property type="nucleotide sequence ID" value="NC_010085.1"/>
</dbReference>
<dbReference type="HOGENOM" id="CLU_027257_0_0_2"/>
<dbReference type="InterPro" id="IPR056955">
    <property type="entry name" value="ORC-CDC6-like"/>
</dbReference>
<dbReference type="GeneID" id="5773081"/>
<dbReference type="AlphaFoldDB" id="A9A4R7"/>
<dbReference type="InParanoid" id="A9A4R7"/>
<name>A9A4R7_NITMS</name>
<accession>A9A4R7</accession>
<dbReference type="EMBL" id="CP000866">
    <property type="protein sequence ID" value="ABX13371.1"/>
    <property type="molecule type" value="Genomic_DNA"/>
</dbReference>
<dbReference type="KEGG" id="nmr:Nmar_1475"/>
<evidence type="ECO:0000313" key="1">
    <source>
        <dbReference type="EMBL" id="ABX13371.1"/>
    </source>
</evidence>
<organism evidence="1 2">
    <name type="scientific">Nitrosopumilus maritimus (strain SCM1)</name>
    <dbReference type="NCBI Taxonomy" id="436308"/>
    <lineage>
        <taxon>Archaea</taxon>
        <taxon>Nitrososphaerota</taxon>
        <taxon>Nitrososphaeria</taxon>
        <taxon>Nitrosopumilales</taxon>
        <taxon>Nitrosopumilaceae</taxon>
        <taxon>Nitrosopumilus</taxon>
    </lineage>
</organism>
<dbReference type="SUPFAM" id="SSF52540">
    <property type="entry name" value="P-loop containing nucleoside triphosphate hydrolases"/>
    <property type="match status" value="1"/>
</dbReference>
<evidence type="ECO:0000313" key="2">
    <source>
        <dbReference type="Proteomes" id="UP000000792"/>
    </source>
</evidence>
<proteinExistence type="predicted"/>
<dbReference type="STRING" id="436308.Nmar_1475"/>
<dbReference type="EnsemblBacteria" id="ABX13371">
    <property type="protein sequence ID" value="ABX13371"/>
    <property type="gene ID" value="Nmar_1475"/>
</dbReference>
<protein>
    <submittedName>
        <fullName evidence="1">Uncharacterized protein</fullName>
    </submittedName>
</protein>
<reference evidence="1 2" key="1">
    <citation type="journal article" date="2010" name="Proc. Natl. Acad. Sci. U.S.A.">
        <title>Nitrosopumilus maritimus genome reveals unique mechanisms for nitrification and autotrophy in globally distributed marine crenarchaea.</title>
        <authorList>
            <person name="Walker C.B."/>
            <person name="de la Torre J.R."/>
            <person name="Klotz M.G."/>
            <person name="Urakawa H."/>
            <person name="Pinel N."/>
            <person name="Arp D.J."/>
            <person name="Brochier-Armanet C."/>
            <person name="Chain P.S."/>
            <person name="Chan P.P."/>
            <person name="Gollabgir A."/>
            <person name="Hemp J."/>
            <person name="Hugler M."/>
            <person name="Karr E.A."/>
            <person name="Konneke M."/>
            <person name="Shin M."/>
            <person name="Lawton T.J."/>
            <person name="Lowe T."/>
            <person name="Martens-Habbena W."/>
            <person name="Sayavedra-Soto L.A."/>
            <person name="Lang D."/>
            <person name="Sievert S.M."/>
            <person name="Rosenzweig A.C."/>
            <person name="Manning G."/>
            <person name="Stahl D.A."/>
        </authorList>
    </citation>
    <scope>NUCLEOTIDE SEQUENCE [LARGE SCALE GENOMIC DNA]</scope>
    <source>
        <strain evidence="1 2">SCM1</strain>
    </source>
</reference>
<gene>
    <name evidence="1" type="ordered locus">Nmar_1475</name>
</gene>
<sequence>MQIRNPFEEVNANNLDDDEILDFWIKPEGIFNKQLEGIKLTGLTPLFLFGGRGTGKTTVLKYMSFDLQQKEFLKKNTDMKNFLTKNNFIGIYHRFDGPQLDAFNAGPDDRKCLEAFRFFIELVLSQNFLWIVEKLLENKSITSKFNEKTLCANISELIFGKKITSLSTISKIRKKLGTIQYSLEKARDKSAIDGKEIDIKNIIPRGRLIFDLQNEITKTIQELKNIKILYLFDEYENLTYDQQLLFNTLIKHRKFNVSFKIGSRLKGVKTYDTLTTEEYLREPADYRKIIFENILNVSSLEYKKILIKIAEKRLRHIPEFKSKNLTDIKKILGYSLSPEQEANRIVNSSKDKRKHFYKIEKHKKTSISEKTISDLKCEGRPLIEKLNMMLLNRNYPISKIKLMMNHFVSRNSKSSYHKQYKNLYDKNKVALLFQLISDYRPREKQYSGFDTYVSLSSGIIRTFLELCFHAFHFAIFAEQKNLLSGKPISHELQNDAAKLMSQKYYEEIAVIPKGYGVFVARLVDNIGSILRGLHKDPLISEPEPTYFTIEYENLDLKTRSVIDTAEQWSILQRTISMKPKAKLQAHLTDFHINRMFCPKYSISYRRRGRTLITPSEIHILTFGNEQEQKTIRELVSREKEVRKARKVRDQGQPKIIDFLD</sequence>
<dbReference type="InterPro" id="IPR027417">
    <property type="entry name" value="P-loop_NTPase"/>
</dbReference>
<dbReference type="Pfam" id="PF24389">
    <property type="entry name" value="ORC-CDC6-like"/>
    <property type="match status" value="1"/>
</dbReference>
<keyword evidence="2" id="KW-1185">Reference proteome</keyword>